<reference evidence="1 2" key="1">
    <citation type="submission" date="2019-09" db="EMBL/GenBank/DDBJ databases">
        <authorList>
            <person name="Depoorter E."/>
        </authorList>
    </citation>
    <scope>NUCLEOTIDE SEQUENCE [LARGE SCALE GENOMIC DNA]</scope>
    <source>
        <strain evidence="1">R-15945</strain>
    </source>
</reference>
<protein>
    <submittedName>
        <fullName evidence="1">Thioredoxin reductase</fullName>
    </submittedName>
</protein>
<evidence type="ECO:0000313" key="1">
    <source>
        <dbReference type="EMBL" id="VWC37896.1"/>
    </source>
</evidence>
<dbReference type="RefSeq" id="WP_174973449.1">
    <property type="nucleotide sequence ID" value="NZ_CABVPS010000046.1"/>
</dbReference>
<proteinExistence type="predicted"/>
<dbReference type="Proteomes" id="UP000494174">
    <property type="component" value="Unassembled WGS sequence"/>
</dbReference>
<dbReference type="EMBL" id="CABVPU010000040">
    <property type="protein sequence ID" value="VWC37896.1"/>
    <property type="molecule type" value="Genomic_DNA"/>
</dbReference>
<evidence type="ECO:0000313" key="2">
    <source>
        <dbReference type="Proteomes" id="UP000494174"/>
    </source>
</evidence>
<accession>A0A6P2RN05</accession>
<dbReference type="InterPro" id="IPR021070">
    <property type="entry name" value="Killing_trait_RebB"/>
</dbReference>
<name>A0A6P2RN05_BURL3</name>
<dbReference type="Pfam" id="PF11747">
    <property type="entry name" value="RebB"/>
    <property type="match status" value="1"/>
</dbReference>
<dbReference type="AlphaFoldDB" id="A0A6P2RN05"/>
<gene>
    <name evidence="1" type="ORF">BLA15945_06847</name>
</gene>
<sequence length="108" mass="10812">MPEQVSPAVTDAVTQANVKVVGEAPAVALGTLMQSNSHASAILLHNAVQMQANQAMSNLAATTVGVMQLYAGSPAAAAAGAARSANDSFASQLAAVAQLMNAIGHWRG</sequence>
<organism evidence="1 2">
    <name type="scientific">Burkholderia lata (strain ATCC 17760 / DSM 23089 / LMG 22485 / NCIMB 9086 / R18194 / 383)</name>
    <dbReference type="NCBI Taxonomy" id="482957"/>
    <lineage>
        <taxon>Bacteria</taxon>
        <taxon>Pseudomonadati</taxon>
        <taxon>Pseudomonadota</taxon>
        <taxon>Betaproteobacteria</taxon>
        <taxon>Burkholderiales</taxon>
        <taxon>Burkholderiaceae</taxon>
        <taxon>Burkholderia</taxon>
        <taxon>Burkholderia cepacia complex</taxon>
    </lineage>
</organism>